<dbReference type="PANTHER" id="PTHR43151:SF2">
    <property type="entry name" value="FE(2+) TRANSPORT PROTEIN A-RELATED"/>
    <property type="match status" value="1"/>
</dbReference>
<name>A0A831RJY1_9GAMM</name>
<dbReference type="InterPro" id="IPR053184">
    <property type="entry name" value="FeoA-like"/>
</dbReference>
<proteinExistence type="predicted"/>
<dbReference type="SUPFAM" id="SSF50037">
    <property type="entry name" value="C-terminal domain of transcriptional repressors"/>
    <property type="match status" value="2"/>
</dbReference>
<dbReference type="Gene3D" id="2.30.30.90">
    <property type="match status" value="2"/>
</dbReference>
<evidence type="ECO:0000259" key="2">
    <source>
        <dbReference type="SMART" id="SM00899"/>
    </source>
</evidence>
<evidence type="ECO:0000256" key="1">
    <source>
        <dbReference type="ARBA" id="ARBA00023004"/>
    </source>
</evidence>
<dbReference type="InterPro" id="IPR008988">
    <property type="entry name" value="Transcriptional_repressor_C"/>
</dbReference>
<dbReference type="PANTHER" id="PTHR43151">
    <property type="entry name" value="FEOA FAMILY PROTEIN"/>
    <property type="match status" value="1"/>
</dbReference>
<dbReference type="InterPro" id="IPR007167">
    <property type="entry name" value="Fe-transptr_FeoA-like"/>
</dbReference>
<organism evidence="3">
    <name type="scientific">Sedimenticola thiotaurini</name>
    <dbReference type="NCBI Taxonomy" id="1543721"/>
    <lineage>
        <taxon>Bacteria</taxon>
        <taxon>Pseudomonadati</taxon>
        <taxon>Pseudomonadota</taxon>
        <taxon>Gammaproteobacteria</taxon>
        <taxon>Chromatiales</taxon>
        <taxon>Sedimenticolaceae</taxon>
        <taxon>Sedimenticola</taxon>
    </lineage>
</organism>
<dbReference type="Pfam" id="PF04023">
    <property type="entry name" value="FeoA"/>
    <property type="match status" value="2"/>
</dbReference>
<protein>
    <recommendedName>
        <fullName evidence="2">Ferrous iron transporter FeoA-like domain-containing protein</fullName>
    </recommendedName>
</protein>
<comment type="caution">
    <text evidence="3">The sequence shown here is derived from an EMBL/GenBank/DDBJ whole genome shotgun (WGS) entry which is preliminary data.</text>
</comment>
<accession>A0A831RJY1</accession>
<reference evidence="3" key="1">
    <citation type="journal article" date="2020" name="mSystems">
        <title>Genome- and Community-Level Interaction Insights into Carbon Utilization and Element Cycling Functions of Hydrothermarchaeota in Hydrothermal Sediment.</title>
        <authorList>
            <person name="Zhou Z."/>
            <person name="Liu Y."/>
            <person name="Xu W."/>
            <person name="Pan J."/>
            <person name="Luo Z.H."/>
            <person name="Li M."/>
        </authorList>
    </citation>
    <scope>NUCLEOTIDE SEQUENCE [LARGE SCALE GENOMIC DNA]</scope>
    <source>
        <strain evidence="3">HyVt-443</strain>
    </source>
</reference>
<dbReference type="GO" id="GO:0046914">
    <property type="term" value="F:transition metal ion binding"/>
    <property type="evidence" value="ECO:0007669"/>
    <property type="project" value="InterPro"/>
</dbReference>
<gene>
    <name evidence="3" type="ORF">ENI96_06130</name>
</gene>
<evidence type="ECO:0000313" key="3">
    <source>
        <dbReference type="EMBL" id="HEB95993.1"/>
    </source>
</evidence>
<dbReference type="SMART" id="SM00899">
    <property type="entry name" value="FeoA"/>
    <property type="match status" value="2"/>
</dbReference>
<keyword evidence="1" id="KW-0408">Iron</keyword>
<dbReference type="InterPro" id="IPR038157">
    <property type="entry name" value="FeoA_core_dom"/>
</dbReference>
<dbReference type="EMBL" id="DRKP01000067">
    <property type="protein sequence ID" value="HEB95993.1"/>
    <property type="molecule type" value="Genomic_DNA"/>
</dbReference>
<feature type="domain" description="Ferrous iron transporter FeoA-like" evidence="2">
    <location>
        <begin position="2"/>
        <end position="75"/>
    </location>
</feature>
<sequence length="159" mass="16692">MTESDLFLPGSICILHSLGDDRQVARRLAQMGILPGSRLRIVRAAPLGGTLEVASDQGELFALRREEMAGLDCRLVAAPLTSPAIRPGQTCTVLSLEGGRAFRQRMTEKSLRPGSRIRIGEPGTHGLLVSDAATGATIALGRGEAARIIVGLTPGGTPE</sequence>
<dbReference type="AlphaFoldDB" id="A0A831RJY1"/>
<dbReference type="Proteomes" id="UP000886251">
    <property type="component" value="Unassembled WGS sequence"/>
</dbReference>
<feature type="domain" description="Ferrous iron transporter FeoA-like" evidence="2">
    <location>
        <begin position="80"/>
        <end position="152"/>
    </location>
</feature>